<dbReference type="PANTHER" id="PTHR15157:SF5">
    <property type="entry name" value="UV RADIATION RESISTANCE-ASSOCIATED GENE PROTEIN"/>
    <property type="match status" value="1"/>
</dbReference>
<dbReference type="AlphaFoldDB" id="A0A1Q3A9R3"/>
<name>A0A1Q3A9R3_ZYGRO</name>
<comment type="caution">
    <text evidence="2">The sequence shown here is derived from an EMBL/GenBank/DDBJ whole genome shotgun (WGS) entry which is preliminary data.</text>
</comment>
<dbReference type="InterPro" id="IPR040939">
    <property type="entry name" value="Vps38"/>
</dbReference>
<dbReference type="EMBL" id="BDGX01000033">
    <property type="protein sequence ID" value="GAV52340.1"/>
    <property type="molecule type" value="Genomic_DNA"/>
</dbReference>
<accession>A0A1Q3A9R3</accession>
<dbReference type="GO" id="GO:0000149">
    <property type="term" value="F:SNARE binding"/>
    <property type="evidence" value="ECO:0007669"/>
    <property type="project" value="TreeGrafter"/>
</dbReference>
<dbReference type="GO" id="GO:0000323">
    <property type="term" value="C:lytic vacuole"/>
    <property type="evidence" value="ECO:0007669"/>
    <property type="project" value="TreeGrafter"/>
</dbReference>
<dbReference type="PANTHER" id="PTHR15157">
    <property type="entry name" value="UV RADIATION RESISTANCE-ASSOCIATED GENE PROTEIN"/>
    <property type="match status" value="1"/>
</dbReference>
<keyword evidence="1" id="KW-0175">Coiled coil</keyword>
<evidence type="ECO:0000313" key="2">
    <source>
        <dbReference type="EMBL" id="GAV52340.1"/>
    </source>
</evidence>
<evidence type="ECO:0000313" key="3">
    <source>
        <dbReference type="Proteomes" id="UP000187013"/>
    </source>
</evidence>
<organism evidence="2 3">
    <name type="scientific">Zygosaccharomyces rouxii</name>
    <dbReference type="NCBI Taxonomy" id="4956"/>
    <lineage>
        <taxon>Eukaryota</taxon>
        <taxon>Fungi</taxon>
        <taxon>Dikarya</taxon>
        <taxon>Ascomycota</taxon>
        <taxon>Saccharomycotina</taxon>
        <taxon>Saccharomycetes</taxon>
        <taxon>Saccharomycetales</taxon>
        <taxon>Saccharomycetaceae</taxon>
        <taxon>Zygosaccharomyces</taxon>
    </lineage>
</organism>
<dbReference type="Pfam" id="PF17649">
    <property type="entry name" value="VPS38"/>
    <property type="match status" value="1"/>
</dbReference>
<protein>
    <recommendedName>
        <fullName evidence="4">Vacuolar protein sorting-associated protein 38</fullName>
    </recommendedName>
</protein>
<proteinExistence type="predicted"/>
<dbReference type="GO" id="GO:0035493">
    <property type="term" value="P:SNARE complex assembly"/>
    <property type="evidence" value="ECO:0007669"/>
    <property type="project" value="TreeGrafter"/>
</dbReference>
<dbReference type="OrthoDB" id="4069826at2759"/>
<dbReference type="GO" id="GO:0005768">
    <property type="term" value="C:endosome"/>
    <property type="evidence" value="ECO:0007669"/>
    <property type="project" value="TreeGrafter"/>
</dbReference>
<dbReference type="GO" id="GO:0034272">
    <property type="term" value="C:phosphatidylinositol 3-kinase complex, class III, type II"/>
    <property type="evidence" value="ECO:0007669"/>
    <property type="project" value="InterPro"/>
</dbReference>
<gene>
    <name evidence="2" type="ORF">ZYGR_0AG03310</name>
</gene>
<dbReference type="Proteomes" id="UP000187013">
    <property type="component" value="Unassembled WGS sequence"/>
</dbReference>
<sequence>MGSYLLKRRLRHVRSVKINNLFVGQKNSEELIWFPSYFIVIENERGQTLYVSELQHGSLYKVKFHELPPQDSPLTHFTLRLVAEIPQWLLASSDERLWFDFRTYNVNLNQVKHVSADDIIESYNAPILELVDGDYVLPNVSTLAAPKALIRTHKRAVSSMKIKKSFTFNSVLKLNKILEYTSQVKEESEQISDRVERQIQDEHKKRQWLVKHLRDYNHQLQSRIQKKRLDLQKLGNFVEQFGESEENDYKPHLLNEYYGNTYPNLIQSRSRLESLRTKKLAQLIGIFQTTDLFHVRSGFVTFNGTLLDSTSSLYDRLTLDLLNKRKLLELATSGSVATKNLTSTCLGYYTLFVTLIATSICSIPLPHELMYCGSTSMVNGTLPLYLDNLKDTDLLSQAIDCFNGNIMQVIQFLKHRRTQRVGNQNNL</sequence>
<evidence type="ECO:0008006" key="4">
    <source>
        <dbReference type="Google" id="ProtNLM"/>
    </source>
</evidence>
<reference evidence="2 3" key="1">
    <citation type="submission" date="2016-08" db="EMBL/GenBank/DDBJ databases">
        <title>Draft genome sequence of allopolyploid Zygosaccharomyces rouxii.</title>
        <authorList>
            <person name="Watanabe J."/>
            <person name="Uehara K."/>
            <person name="Mogi Y."/>
            <person name="Tsukioka Y."/>
        </authorList>
    </citation>
    <scope>NUCLEOTIDE SEQUENCE [LARGE SCALE GENOMIC DNA]</scope>
    <source>
        <strain evidence="2 3">NBRC 110957</strain>
    </source>
</reference>
<evidence type="ECO:0000256" key="1">
    <source>
        <dbReference type="ARBA" id="ARBA00023054"/>
    </source>
</evidence>